<dbReference type="Pfam" id="PF00970">
    <property type="entry name" value="FAD_binding_6"/>
    <property type="match status" value="1"/>
</dbReference>
<evidence type="ECO:0000256" key="4">
    <source>
        <dbReference type="ARBA" id="ARBA00022617"/>
    </source>
</evidence>
<dbReference type="InterPro" id="IPR017938">
    <property type="entry name" value="Riboflavin_synthase-like_b-brl"/>
</dbReference>
<protein>
    <recommendedName>
        <fullName evidence="3">Cytochrome b5 reductase 4</fullName>
        <ecNumber evidence="2">1.6.2.2</ecNumber>
    </recommendedName>
    <alternativeName>
        <fullName evidence="9">Flavohemoprotein b5/b5R</fullName>
    </alternativeName>
    <alternativeName>
        <fullName evidence="8">cb5/cb5R</fullName>
    </alternativeName>
</protein>
<dbReference type="Gene3D" id="3.10.120.10">
    <property type="entry name" value="Cytochrome b5-like heme/steroid binding domain"/>
    <property type="match status" value="1"/>
</dbReference>
<dbReference type="InterPro" id="IPR007052">
    <property type="entry name" value="CS_dom"/>
</dbReference>
<evidence type="ECO:0000256" key="1">
    <source>
        <dbReference type="ARBA" id="ARBA00006105"/>
    </source>
</evidence>
<dbReference type="GO" id="GO:0090524">
    <property type="term" value="F:cytochrome-b5 reductase activity, acting on NADH"/>
    <property type="evidence" value="ECO:0007669"/>
    <property type="project" value="UniProtKB-EC"/>
</dbReference>
<comment type="similarity">
    <text evidence="1">Belongs to the flavoprotein pyridine nucleotide cytochrome reductase family.</text>
</comment>
<dbReference type="GO" id="GO:0020037">
    <property type="term" value="F:heme binding"/>
    <property type="evidence" value="ECO:0007669"/>
    <property type="project" value="TreeGrafter"/>
</dbReference>
<dbReference type="InterPro" id="IPR039261">
    <property type="entry name" value="FNR_nucleotide-bd"/>
</dbReference>
<evidence type="ECO:0000256" key="7">
    <source>
        <dbReference type="ARBA" id="ARBA00023004"/>
    </source>
</evidence>
<dbReference type="FunFam" id="3.10.120.10:FF:000001">
    <property type="entry name" value="Cytochrome b5 reductase 4"/>
    <property type="match status" value="1"/>
</dbReference>
<reference evidence="15" key="1">
    <citation type="submission" date="2022-01" db="EMBL/GenBank/DDBJ databases">
        <authorList>
            <person name="King R."/>
        </authorList>
    </citation>
    <scope>NUCLEOTIDE SEQUENCE</scope>
</reference>
<evidence type="ECO:0000259" key="12">
    <source>
        <dbReference type="PROSITE" id="PS50255"/>
    </source>
</evidence>
<name>A0A9N9MPF1_9CUCU</name>
<keyword evidence="11" id="KW-1133">Transmembrane helix</keyword>
<evidence type="ECO:0000256" key="11">
    <source>
        <dbReference type="SAM" id="Phobius"/>
    </source>
</evidence>
<dbReference type="EMBL" id="OU892280">
    <property type="protein sequence ID" value="CAG9767355.1"/>
    <property type="molecule type" value="Genomic_DNA"/>
</dbReference>
<keyword evidence="7" id="KW-0408">Iron</keyword>
<accession>A0A9N9MPF1</accession>
<dbReference type="Gene3D" id="2.40.30.10">
    <property type="entry name" value="Translation factors"/>
    <property type="match status" value="1"/>
</dbReference>
<feature type="domain" description="Cytochrome b5 heme-binding" evidence="12">
    <location>
        <begin position="22"/>
        <end position="98"/>
    </location>
</feature>
<feature type="domain" description="FAD-binding FR-type" evidence="14">
    <location>
        <begin position="253"/>
        <end position="363"/>
    </location>
</feature>
<dbReference type="InterPro" id="IPR001433">
    <property type="entry name" value="OxRdtase_FAD/NAD-bd"/>
</dbReference>
<comment type="catalytic activity">
    <reaction evidence="10">
        <text>2 Fe(III)-[cytochrome b5] + NADH = 2 Fe(II)-[cytochrome b5] + NAD(+) + H(+)</text>
        <dbReference type="Rhea" id="RHEA:46680"/>
        <dbReference type="Rhea" id="RHEA-COMP:10438"/>
        <dbReference type="Rhea" id="RHEA-COMP:10439"/>
        <dbReference type="ChEBI" id="CHEBI:15378"/>
        <dbReference type="ChEBI" id="CHEBI:29033"/>
        <dbReference type="ChEBI" id="CHEBI:29034"/>
        <dbReference type="ChEBI" id="CHEBI:57540"/>
        <dbReference type="ChEBI" id="CHEBI:57945"/>
        <dbReference type="EC" id="1.6.2.2"/>
    </reaction>
</comment>
<dbReference type="Proteomes" id="UP001152799">
    <property type="component" value="Chromosome 4"/>
</dbReference>
<sequence length="505" mass="57591">MDWIRLGTSGKDLTGLGSKAGTLSVTHKELAKHNTKDDAWLAIRGKVYNVTQYFPFHPGGEEELIKGAGIDATKLFEQIHAWVNYEQILQKCLVGKLVNVDPSIDTEALFFGEKVSNSSTASVNRLEAHSSNTMGPPRPVNEPTPGSLPRFDWIQTSSYITIVFYTKSFSNPLVEFKCPLDEQTFILSLTYDDYIFKNEVFFYDKVKWPCDIHVSVETGKVQLKFDKLSFGVWENYGLLKQTSTSINEQSSGQTKNEYILKKKVQVSHDTWLMKFDRLDGKKIIVPVGKHLRVFGPIIEGQEISQPYTAVPESLFGNFVPHSETNICLMVKRYPEGTVSRFITDKTLNDKVQFSKPLGHYNLKVLDNRDTFLMLAAGTGISPMLSMLMFLLERRIKKSVFVRLLFFNKSEQDILVRAQLEELSERDNRFKVNYILSQAEDSWEGLRGHVTSDLIETSLQEHMQDTGYTINDIYSFVCGPPKFNEACLQEQNKVKIREDQIHVFDG</sequence>
<evidence type="ECO:0000259" key="13">
    <source>
        <dbReference type="PROSITE" id="PS51203"/>
    </source>
</evidence>
<dbReference type="CDD" id="cd06183">
    <property type="entry name" value="cyt_b5_reduct_like"/>
    <property type="match status" value="1"/>
</dbReference>
<dbReference type="PRINTS" id="PR00363">
    <property type="entry name" value="CYTOCHROMEB5"/>
</dbReference>
<dbReference type="Gene3D" id="2.60.40.790">
    <property type="match status" value="1"/>
</dbReference>
<proteinExistence type="inferred from homology"/>
<dbReference type="AlphaFoldDB" id="A0A9N9MPF1"/>
<evidence type="ECO:0000256" key="5">
    <source>
        <dbReference type="ARBA" id="ARBA00022723"/>
    </source>
</evidence>
<evidence type="ECO:0000256" key="6">
    <source>
        <dbReference type="ARBA" id="ARBA00023002"/>
    </source>
</evidence>
<dbReference type="PROSITE" id="PS51384">
    <property type="entry name" value="FAD_FR"/>
    <property type="match status" value="1"/>
</dbReference>
<dbReference type="OrthoDB" id="432299at2759"/>
<dbReference type="PANTHER" id="PTHR46237">
    <property type="entry name" value="CYTOCHROME B5 REDUCTASE 4 FAMILY MEMBER"/>
    <property type="match status" value="1"/>
</dbReference>
<dbReference type="PROSITE" id="PS50255">
    <property type="entry name" value="CYTOCHROME_B5_2"/>
    <property type="match status" value="1"/>
</dbReference>
<dbReference type="GO" id="GO:0005783">
    <property type="term" value="C:endoplasmic reticulum"/>
    <property type="evidence" value="ECO:0007669"/>
    <property type="project" value="TreeGrafter"/>
</dbReference>
<evidence type="ECO:0000313" key="15">
    <source>
        <dbReference type="EMBL" id="CAG9767355.1"/>
    </source>
</evidence>
<dbReference type="InterPro" id="IPR017927">
    <property type="entry name" value="FAD-bd_FR_type"/>
</dbReference>
<dbReference type="InterPro" id="IPR001199">
    <property type="entry name" value="Cyt_B5-like_heme/steroid-bd"/>
</dbReference>
<dbReference type="GO" id="GO:0046872">
    <property type="term" value="F:metal ion binding"/>
    <property type="evidence" value="ECO:0007669"/>
    <property type="project" value="UniProtKB-KW"/>
</dbReference>
<feature type="domain" description="CS" evidence="13">
    <location>
        <begin position="146"/>
        <end position="237"/>
    </location>
</feature>
<dbReference type="Pfam" id="PF00173">
    <property type="entry name" value="Cyt-b5"/>
    <property type="match status" value="1"/>
</dbReference>
<evidence type="ECO:0000256" key="9">
    <source>
        <dbReference type="ARBA" id="ARBA00031842"/>
    </source>
</evidence>
<keyword evidence="11" id="KW-0812">Transmembrane</keyword>
<dbReference type="EC" id="1.6.2.2" evidence="2"/>
<evidence type="ECO:0000259" key="14">
    <source>
        <dbReference type="PROSITE" id="PS51384"/>
    </source>
</evidence>
<keyword evidence="11" id="KW-0472">Membrane</keyword>
<keyword evidence="5" id="KW-0479">Metal-binding</keyword>
<organism evidence="15 16">
    <name type="scientific">Ceutorhynchus assimilis</name>
    <name type="common">cabbage seed weevil</name>
    <dbReference type="NCBI Taxonomy" id="467358"/>
    <lineage>
        <taxon>Eukaryota</taxon>
        <taxon>Metazoa</taxon>
        <taxon>Ecdysozoa</taxon>
        <taxon>Arthropoda</taxon>
        <taxon>Hexapoda</taxon>
        <taxon>Insecta</taxon>
        <taxon>Pterygota</taxon>
        <taxon>Neoptera</taxon>
        <taxon>Endopterygota</taxon>
        <taxon>Coleoptera</taxon>
        <taxon>Polyphaga</taxon>
        <taxon>Cucujiformia</taxon>
        <taxon>Curculionidae</taxon>
        <taxon>Ceutorhynchinae</taxon>
        <taxon>Ceutorhynchus</taxon>
    </lineage>
</organism>
<keyword evidence="6" id="KW-0560">Oxidoreductase</keyword>
<dbReference type="SUPFAM" id="SSF55856">
    <property type="entry name" value="Cytochrome b5-like heme/steroid binding domain"/>
    <property type="match status" value="1"/>
</dbReference>
<dbReference type="SUPFAM" id="SSF49764">
    <property type="entry name" value="HSP20-like chaperones"/>
    <property type="match status" value="1"/>
</dbReference>
<dbReference type="InterPro" id="IPR008333">
    <property type="entry name" value="Cbr1-like_FAD-bd_dom"/>
</dbReference>
<dbReference type="PANTHER" id="PTHR46237:SF1">
    <property type="entry name" value="CYTOCHROME B5 REDUCTASE 4"/>
    <property type="match status" value="1"/>
</dbReference>
<keyword evidence="16" id="KW-1185">Reference proteome</keyword>
<keyword evidence="4" id="KW-0349">Heme</keyword>
<dbReference type="PRINTS" id="PR00406">
    <property type="entry name" value="CYTB5RDTASE"/>
</dbReference>
<dbReference type="Pfam" id="PF00175">
    <property type="entry name" value="NAD_binding_1"/>
    <property type="match status" value="1"/>
</dbReference>
<evidence type="ECO:0000313" key="16">
    <source>
        <dbReference type="Proteomes" id="UP001152799"/>
    </source>
</evidence>
<dbReference type="SUPFAM" id="SSF63380">
    <property type="entry name" value="Riboflavin synthase domain-like"/>
    <property type="match status" value="1"/>
</dbReference>
<dbReference type="Gene3D" id="3.40.50.80">
    <property type="entry name" value="Nucleotide-binding domain of ferredoxin-NADP reductase (FNR) module"/>
    <property type="match status" value="1"/>
</dbReference>
<evidence type="ECO:0000256" key="8">
    <source>
        <dbReference type="ARBA" id="ARBA00030883"/>
    </source>
</evidence>
<dbReference type="InterPro" id="IPR008978">
    <property type="entry name" value="HSP20-like_chaperone"/>
</dbReference>
<evidence type="ECO:0000256" key="2">
    <source>
        <dbReference type="ARBA" id="ARBA00012011"/>
    </source>
</evidence>
<dbReference type="PROSITE" id="PS51203">
    <property type="entry name" value="CS"/>
    <property type="match status" value="1"/>
</dbReference>
<dbReference type="FunFam" id="3.40.50.80:FF:000021">
    <property type="entry name" value="Cytochrome b5 reductase 4"/>
    <property type="match status" value="1"/>
</dbReference>
<evidence type="ECO:0000256" key="10">
    <source>
        <dbReference type="ARBA" id="ARBA00047682"/>
    </source>
</evidence>
<dbReference type="SUPFAM" id="SSF52343">
    <property type="entry name" value="Ferredoxin reductase-like, C-terminal NADP-linked domain"/>
    <property type="match status" value="1"/>
</dbReference>
<dbReference type="SMART" id="SM01117">
    <property type="entry name" value="Cyt-b5"/>
    <property type="match status" value="1"/>
</dbReference>
<dbReference type="InterPro" id="IPR036400">
    <property type="entry name" value="Cyt_B5-like_heme/steroid_sf"/>
</dbReference>
<dbReference type="GO" id="GO:0006801">
    <property type="term" value="P:superoxide metabolic process"/>
    <property type="evidence" value="ECO:0007669"/>
    <property type="project" value="TreeGrafter"/>
</dbReference>
<dbReference type="InterPro" id="IPR051872">
    <property type="entry name" value="Cytochrome_b5/Flavoprotein_Rdt"/>
</dbReference>
<evidence type="ECO:0000256" key="3">
    <source>
        <dbReference type="ARBA" id="ARBA00022339"/>
    </source>
</evidence>
<feature type="transmembrane region" description="Helical" evidence="11">
    <location>
        <begin position="371"/>
        <end position="391"/>
    </location>
</feature>
<gene>
    <name evidence="15" type="ORF">CEUTPL_LOCUS7920</name>
</gene>